<evidence type="ECO:0000313" key="2">
    <source>
        <dbReference type="Proteomes" id="UP000681315"/>
    </source>
</evidence>
<comment type="caution">
    <text evidence="1">The sequence shown here is derived from an EMBL/GenBank/DDBJ whole genome shotgun (WGS) entry which is preliminary data.</text>
</comment>
<gene>
    <name evidence="1" type="ORF">J4051_04765</name>
</gene>
<evidence type="ECO:0000313" key="1">
    <source>
        <dbReference type="EMBL" id="MBO3097566.1"/>
    </source>
</evidence>
<sequence>MTDIDERDQHHWFLEMNFPCSNKYDQFINWLRMEFYFFQQENGSFLTIYFPNGQVKIEKKATQENTFASEITVKSKCRKFGLKMWKNLSEFLSFIENYHRLNRIEY</sequence>
<reference evidence="1 2" key="1">
    <citation type="submission" date="2021-03" db="EMBL/GenBank/DDBJ databases">
        <title>Gelidibacter sp. nov., isolated from costal sediment.</title>
        <authorList>
            <person name="Lun K.-Y."/>
        </authorList>
    </citation>
    <scope>NUCLEOTIDE SEQUENCE [LARGE SCALE GENOMIC DNA]</scope>
    <source>
        <strain evidence="1 2">DF109</strain>
    </source>
</reference>
<protein>
    <submittedName>
        <fullName evidence="1">Uncharacterized protein</fullName>
    </submittedName>
</protein>
<accession>A0ABS3SQE9</accession>
<dbReference type="RefSeq" id="WP_208232715.1">
    <property type="nucleotide sequence ID" value="NZ_JAGEVG010000004.1"/>
</dbReference>
<keyword evidence="2" id="KW-1185">Reference proteome</keyword>
<organism evidence="1 2">
    <name type="scientific">Gelidibacter pelagius</name>
    <dbReference type="NCBI Taxonomy" id="2819985"/>
    <lineage>
        <taxon>Bacteria</taxon>
        <taxon>Pseudomonadati</taxon>
        <taxon>Bacteroidota</taxon>
        <taxon>Flavobacteriia</taxon>
        <taxon>Flavobacteriales</taxon>
        <taxon>Flavobacteriaceae</taxon>
        <taxon>Gelidibacter</taxon>
    </lineage>
</organism>
<dbReference type="Proteomes" id="UP000681315">
    <property type="component" value="Unassembled WGS sequence"/>
</dbReference>
<proteinExistence type="predicted"/>
<dbReference type="EMBL" id="JAGEVG010000004">
    <property type="protein sequence ID" value="MBO3097566.1"/>
    <property type="molecule type" value="Genomic_DNA"/>
</dbReference>
<name>A0ABS3SQE9_9FLAO</name>